<keyword evidence="1" id="KW-1133">Transmembrane helix</keyword>
<keyword evidence="1" id="KW-0812">Transmembrane</keyword>
<name>A0A6A6JAK9_WESOR</name>
<evidence type="ECO:0000313" key="2">
    <source>
        <dbReference type="EMBL" id="KAF2273355.1"/>
    </source>
</evidence>
<evidence type="ECO:0000313" key="3">
    <source>
        <dbReference type="Proteomes" id="UP000800097"/>
    </source>
</evidence>
<dbReference type="GeneID" id="54554360"/>
<dbReference type="AlphaFoldDB" id="A0A6A6JAK9"/>
<protein>
    <submittedName>
        <fullName evidence="2">Uncharacterized protein</fullName>
    </submittedName>
</protein>
<evidence type="ECO:0000256" key="1">
    <source>
        <dbReference type="SAM" id="Phobius"/>
    </source>
</evidence>
<keyword evidence="1" id="KW-0472">Membrane</keyword>
<gene>
    <name evidence="2" type="ORF">EI97DRAFT_461233</name>
</gene>
<dbReference type="EMBL" id="ML986511">
    <property type="protein sequence ID" value="KAF2273355.1"/>
    <property type="molecule type" value="Genomic_DNA"/>
</dbReference>
<feature type="transmembrane region" description="Helical" evidence="1">
    <location>
        <begin position="74"/>
        <end position="95"/>
    </location>
</feature>
<sequence length="197" mass="22986">MFFANLPPRLPADIGRTQTEIKSTNTWSNQLVLPIRAIPIDNKSTRPPASRPILIKPTQPRLDRQGHRVSAPELYALIMCILASYPFLYILVFAIPRSLSLEPWRDWMFPCFLHARLQLSLLRHRPFCDYGKKLVEIIKTIARNIRKYQSVIMGLIKCFESLRKLGTAHKKGMFWSPYVGRLTWIQRKPGFRRRTGE</sequence>
<dbReference type="RefSeq" id="XP_033650894.1">
    <property type="nucleotide sequence ID" value="XM_033801185.1"/>
</dbReference>
<keyword evidence="3" id="KW-1185">Reference proteome</keyword>
<reference evidence="2" key="1">
    <citation type="journal article" date="2020" name="Stud. Mycol.">
        <title>101 Dothideomycetes genomes: a test case for predicting lifestyles and emergence of pathogens.</title>
        <authorList>
            <person name="Haridas S."/>
            <person name="Albert R."/>
            <person name="Binder M."/>
            <person name="Bloem J."/>
            <person name="Labutti K."/>
            <person name="Salamov A."/>
            <person name="Andreopoulos B."/>
            <person name="Baker S."/>
            <person name="Barry K."/>
            <person name="Bills G."/>
            <person name="Bluhm B."/>
            <person name="Cannon C."/>
            <person name="Castanera R."/>
            <person name="Culley D."/>
            <person name="Daum C."/>
            <person name="Ezra D."/>
            <person name="Gonzalez J."/>
            <person name="Henrissat B."/>
            <person name="Kuo A."/>
            <person name="Liang C."/>
            <person name="Lipzen A."/>
            <person name="Lutzoni F."/>
            <person name="Magnuson J."/>
            <person name="Mondo S."/>
            <person name="Nolan M."/>
            <person name="Ohm R."/>
            <person name="Pangilinan J."/>
            <person name="Park H.-J."/>
            <person name="Ramirez L."/>
            <person name="Alfaro M."/>
            <person name="Sun H."/>
            <person name="Tritt A."/>
            <person name="Yoshinaga Y."/>
            <person name="Zwiers L.-H."/>
            <person name="Turgeon B."/>
            <person name="Goodwin S."/>
            <person name="Spatafora J."/>
            <person name="Crous P."/>
            <person name="Grigoriev I."/>
        </authorList>
    </citation>
    <scope>NUCLEOTIDE SEQUENCE</scope>
    <source>
        <strain evidence="2">CBS 379.55</strain>
    </source>
</reference>
<organism evidence="2 3">
    <name type="scientific">Westerdykella ornata</name>
    <dbReference type="NCBI Taxonomy" id="318751"/>
    <lineage>
        <taxon>Eukaryota</taxon>
        <taxon>Fungi</taxon>
        <taxon>Dikarya</taxon>
        <taxon>Ascomycota</taxon>
        <taxon>Pezizomycotina</taxon>
        <taxon>Dothideomycetes</taxon>
        <taxon>Pleosporomycetidae</taxon>
        <taxon>Pleosporales</taxon>
        <taxon>Sporormiaceae</taxon>
        <taxon>Westerdykella</taxon>
    </lineage>
</organism>
<dbReference type="Proteomes" id="UP000800097">
    <property type="component" value="Unassembled WGS sequence"/>
</dbReference>
<accession>A0A6A6JAK9</accession>
<proteinExistence type="predicted"/>